<evidence type="ECO:0000313" key="2">
    <source>
        <dbReference type="EMBL" id="TNN46225.1"/>
    </source>
</evidence>
<comment type="caution">
    <text evidence="2">The sequence shown here is derived from an EMBL/GenBank/DDBJ whole genome shotgun (WGS) entry which is preliminary data.</text>
</comment>
<reference evidence="2 3" key="1">
    <citation type="submission" date="2019-03" db="EMBL/GenBank/DDBJ databases">
        <title>First draft genome of Liparis tanakae, snailfish: a comprehensive survey of snailfish specific genes.</title>
        <authorList>
            <person name="Kim W."/>
            <person name="Song I."/>
            <person name="Jeong J.-H."/>
            <person name="Kim D."/>
            <person name="Kim S."/>
            <person name="Ryu S."/>
            <person name="Song J.Y."/>
            <person name="Lee S.K."/>
        </authorList>
    </citation>
    <scope>NUCLEOTIDE SEQUENCE [LARGE SCALE GENOMIC DNA]</scope>
    <source>
        <tissue evidence="2">Muscle</tissue>
    </source>
</reference>
<dbReference type="Proteomes" id="UP000314294">
    <property type="component" value="Unassembled WGS sequence"/>
</dbReference>
<dbReference type="AlphaFoldDB" id="A0A4Z2FZF7"/>
<gene>
    <name evidence="2" type="ORF">EYF80_043575</name>
</gene>
<feature type="compositionally biased region" description="Basic and acidic residues" evidence="1">
    <location>
        <begin position="167"/>
        <end position="178"/>
    </location>
</feature>
<protein>
    <submittedName>
        <fullName evidence="2">Uncharacterized protein</fullName>
    </submittedName>
</protein>
<proteinExistence type="predicted"/>
<dbReference type="EMBL" id="SRLO01000801">
    <property type="protein sequence ID" value="TNN46225.1"/>
    <property type="molecule type" value="Genomic_DNA"/>
</dbReference>
<name>A0A4Z2FZF7_9TELE</name>
<evidence type="ECO:0000256" key="1">
    <source>
        <dbReference type="SAM" id="MobiDB-lite"/>
    </source>
</evidence>
<keyword evidence="3" id="KW-1185">Reference proteome</keyword>
<feature type="compositionally biased region" description="Polar residues" evidence="1">
    <location>
        <begin position="156"/>
        <end position="165"/>
    </location>
</feature>
<evidence type="ECO:0000313" key="3">
    <source>
        <dbReference type="Proteomes" id="UP000314294"/>
    </source>
</evidence>
<accession>A0A4Z2FZF7</accession>
<feature type="compositionally biased region" description="Polar residues" evidence="1">
    <location>
        <begin position="183"/>
        <end position="197"/>
    </location>
</feature>
<sequence>MVKMMKMMMHSPCDLDIRVLLTRPVLPAGLSFPEKIKHVSFELLAELGPLHANPGGGGVGGGAPAVRGAVEVTLVPLGVVEVTLVPLGVVEVTLQQLPNGSDSSGCIEVYASCVEAAFSLLTTRGLLHEEGPWLSGRYCHPDVHVGVEAGPLPSHLRQQVTSGSDPSRVRTNDGREWSDPPGRSQSRSSGLCNQNGT</sequence>
<organism evidence="2 3">
    <name type="scientific">Liparis tanakae</name>
    <name type="common">Tanaka's snailfish</name>
    <dbReference type="NCBI Taxonomy" id="230148"/>
    <lineage>
        <taxon>Eukaryota</taxon>
        <taxon>Metazoa</taxon>
        <taxon>Chordata</taxon>
        <taxon>Craniata</taxon>
        <taxon>Vertebrata</taxon>
        <taxon>Euteleostomi</taxon>
        <taxon>Actinopterygii</taxon>
        <taxon>Neopterygii</taxon>
        <taxon>Teleostei</taxon>
        <taxon>Neoteleostei</taxon>
        <taxon>Acanthomorphata</taxon>
        <taxon>Eupercaria</taxon>
        <taxon>Perciformes</taxon>
        <taxon>Cottioidei</taxon>
        <taxon>Cottales</taxon>
        <taxon>Liparidae</taxon>
        <taxon>Liparis</taxon>
    </lineage>
</organism>
<feature type="region of interest" description="Disordered" evidence="1">
    <location>
        <begin position="156"/>
        <end position="197"/>
    </location>
</feature>